<evidence type="ECO:0000313" key="1">
    <source>
        <dbReference type="EMBL" id="PON51623.1"/>
    </source>
</evidence>
<gene>
    <name evidence="1" type="ORF">TorRG33x02_310870</name>
</gene>
<organism evidence="1 2">
    <name type="scientific">Trema orientale</name>
    <name type="common">Charcoal tree</name>
    <name type="synonym">Celtis orientalis</name>
    <dbReference type="NCBI Taxonomy" id="63057"/>
    <lineage>
        <taxon>Eukaryota</taxon>
        <taxon>Viridiplantae</taxon>
        <taxon>Streptophyta</taxon>
        <taxon>Embryophyta</taxon>
        <taxon>Tracheophyta</taxon>
        <taxon>Spermatophyta</taxon>
        <taxon>Magnoliopsida</taxon>
        <taxon>eudicotyledons</taxon>
        <taxon>Gunneridae</taxon>
        <taxon>Pentapetalae</taxon>
        <taxon>rosids</taxon>
        <taxon>fabids</taxon>
        <taxon>Rosales</taxon>
        <taxon>Cannabaceae</taxon>
        <taxon>Trema</taxon>
    </lineage>
</organism>
<dbReference type="Proteomes" id="UP000237000">
    <property type="component" value="Unassembled WGS sequence"/>
</dbReference>
<reference evidence="2" key="1">
    <citation type="submission" date="2016-06" db="EMBL/GenBank/DDBJ databases">
        <title>Parallel loss of symbiosis genes in relatives of nitrogen-fixing non-legume Parasponia.</title>
        <authorList>
            <person name="Van Velzen R."/>
            <person name="Holmer R."/>
            <person name="Bu F."/>
            <person name="Rutten L."/>
            <person name="Van Zeijl A."/>
            <person name="Liu W."/>
            <person name="Santuari L."/>
            <person name="Cao Q."/>
            <person name="Sharma T."/>
            <person name="Shen D."/>
            <person name="Roswanjaya Y."/>
            <person name="Wardhani T."/>
            <person name="Kalhor M.S."/>
            <person name="Jansen J."/>
            <person name="Van den Hoogen J."/>
            <person name="Gungor B."/>
            <person name="Hartog M."/>
            <person name="Hontelez J."/>
            <person name="Verver J."/>
            <person name="Yang W.-C."/>
            <person name="Schijlen E."/>
            <person name="Repin R."/>
            <person name="Schilthuizen M."/>
            <person name="Schranz E."/>
            <person name="Heidstra R."/>
            <person name="Miyata K."/>
            <person name="Fedorova E."/>
            <person name="Kohlen W."/>
            <person name="Bisseling T."/>
            <person name="Smit S."/>
            <person name="Geurts R."/>
        </authorList>
    </citation>
    <scope>NUCLEOTIDE SEQUENCE [LARGE SCALE GENOMIC DNA]</scope>
    <source>
        <strain evidence="2">cv. RG33-2</strain>
    </source>
</reference>
<proteinExistence type="predicted"/>
<dbReference type="AlphaFoldDB" id="A0A2P5BS43"/>
<dbReference type="InParanoid" id="A0A2P5BS43"/>
<protein>
    <submittedName>
        <fullName evidence="1">Uncharacterized protein</fullName>
    </submittedName>
</protein>
<evidence type="ECO:0000313" key="2">
    <source>
        <dbReference type="Proteomes" id="UP000237000"/>
    </source>
</evidence>
<accession>A0A2P5BS43</accession>
<name>A0A2P5BS43_TREOI</name>
<keyword evidence="2" id="KW-1185">Reference proteome</keyword>
<comment type="caution">
    <text evidence="1">The sequence shown here is derived from an EMBL/GenBank/DDBJ whole genome shotgun (WGS) entry which is preliminary data.</text>
</comment>
<dbReference type="EMBL" id="JXTC01000470">
    <property type="protein sequence ID" value="PON51623.1"/>
    <property type="molecule type" value="Genomic_DNA"/>
</dbReference>
<sequence length="262" mass="27479">MPESLDRFTTAYLLSAYGFNDFRSKSPINSDLDDSFPMEDHGRMLDAAGRDEVKENRGPGVPGVSRVGAAMVDATVDNSVVGAEDASILAGSKASSGAHRLVGSGAHGLVMSRDSHAQTQGAHGLVLDDIVFPHVAHANDVVYGVPRVKDPHATFKVINSGPLVSNQGLSFMAPKNKGVCMDSVPEVVGDVQNQHVSSPSDVNKLANSQVPTASNDQVEDHFHTEASPTPIGLGRVGSSSIVEFSASLNTSDLSPSKVFFEG</sequence>